<dbReference type="InterPro" id="IPR035919">
    <property type="entry name" value="EAL_sf"/>
</dbReference>
<dbReference type="InterPro" id="IPR043128">
    <property type="entry name" value="Rev_trsase/Diguanyl_cyclase"/>
</dbReference>
<comment type="caution">
    <text evidence="4">The sequence shown here is derived from an EMBL/GenBank/DDBJ whole genome shotgun (WGS) entry which is preliminary data.</text>
</comment>
<dbReference type="SUPFAM" id="SSF141868">
    <property type="entry name" value="EAL domain-like"/>
    <property type="match status" value="1"/>
</dbReference>
<dbReference type="PROSITE" id="PS50883">
    <property type="entry name" value="EAL"/>
    <property type="match status" value="1"/>
</dbReference>
<dbReference type="PROSITE" id="PS50887">
    <property type="entry name" value="GGDEF"/>
    <property type="match status" value="1"/>
</dbReference>
<dbReference type="InterPro" id="IPR000160">
    <property type="entry name" value="GGDEF_dom"/>
</dbReference>
<evidence type="ECO:0000259" key="3">
    <source>
        <dbReference type="PROSITE" id="PS50887"/>
    </source>
</evidence>
<dbReference type="EMBL" id="JBHTBR010000004">
    <property type="protein sequence ID" value="MFC7291547.1"/>
    <property type="molecule type" value="Genomic_DNA"/>
</dbReference>
<reference evidence="5" key="1">
    <citation type="journal article" date="2019" name="Int. J. Syst. Evol. Microbiol.">
        <title>The Global Catalogue of Microorganisms (GCM) 10K type strain sequencing project: providing services to taxonomists for standard genome sequencing and annotation.</title>
        <authorList>
            <consortium name="The Broad Institute Genomics Platform"/>
            <consortium name="The Broad Institute Genome Sequencing Center for Infectious Disease"/>
            <person name="Wu L."/>
            <person name="Ma J."/>
        </authorList>
    </citation>
    <scope>NUCLEOTIDE SEQUENCE [LARGE SCALE GENOMIC DNA]</scope>
    <source>
        <strain evidence="5">CCUG 51308</strain>
    </source>
</reference>
<dbReference type="NCBIfam" id="TIGR00254">
    <property type="entry name" value="GGDEF"/>
    <property type="match status" value="1"/>
</dbReference>
<dbReference type="Gene3D" id="3.30.450.40">
    <property type="match status" value="1"/>
</dbReference>
<dbReference type="PANTHER" id="PTHR44757">
    <property type="entry name" value="DIGUANYLATE CYCLASE DGCP"/>
    <property type="match status" value="1"/>
</dbReference>
<dbReference type="InterPro" id="IPR001633">
    <property type="entry name" value="EAL_dom"/>
</dbReference>
<dbReference type="Gene3D" id="3.30.70.270">
    <property type="match status" value="1"/>
</dbReference>
<name>A0ABW2IKN0_9PROT</name>
<dbReference type="InterPro" id="IPR052155">
    <property type="entry name" value="Biofilm_reg_signaling"/>
</dbReference>
<sequence>MQSKEQLRDLLLELQAENANLRVSATHGKLLLAGLDTLLTVGRNTDPFEVTFQSLRQVYDYKHAFALLQSEDKLICTAYEGGHVPSDYAQNIGVWRRYIKRRTIATKIYRSNSVLVSADDAKNIPEDEVDAFPALFIPIKVSDGQGALVLTRDREGAEFDRNDVHLGQKFALLASHAISIRDRNLREEENTRLQELTQELEYRAFFDELTGKANRALIQQKVESALKNRSKDKPLGIAFFDVNKFKRINDYYGHEIGDILLQEFANRIGEVVRDCDTVGRLSGDEFILLVEDLKDRDDFCQLIERITHIVAETYHIGGHNIETSASVGVSFFPEHGTDYETLRRNADNAMYRAKQAAKTCPVYFNNQMAEAQSVKMELETRLRKAIREKQFLCMFQPKVCLKTGRICSFEALVRWQDEHGEIHAPGSFIELATELGLLDEISRFVLEACIEAFEILDPVFGDKTLIALNIAGAQANDIDFMKTFIARIVAAGCNRRIMLEITEDVMVTTAHFKKLVKPLLKASKIKVSIDDFGTGYSSIAAMTQLEVDELKVDRSFISDIHNTPLNQKILSAIEHMAQAMELPLVAEGIETADELRYLQEQSTIQTGQGFYFSRPVLAQELIEIAQTSWCRAGKYRLAPHPDAFSMGGCAKAWKRHRQLSAPSKQSDPKWGERAS</sequence>
<dbReference type="Gene3D" id="3.20.20.450">
    <property type="entry name" value="EAL domain"/>
    <property type="match status" value="1"/>
</dbReference>
<dbReference type="SUPFAM" id="SSF55781">
    <property type="entry name" value="GAF domain-like"/>
    <property type="match status" value="1"/>
</dbReference>
<dbReference type="Pfam" id="PF00563">
    <property type="entry name" value="EAL"/>
    <property type="match status" value="1"/>
</dbReference>
<gene>
    <name evidence="4" type="ORF">ACFQS8_07965</name>
</gene>
<dbReference type="CDD" id="cd01948">
    <property type="entry name" value="EAL"/>
    <property type="match status" value="1"/>
</dbReference>
<dbReference type="Pfam" id="PF00990">
    <property type="entry name" value="GGDEF"/>
    <property type="match status" value="1"/>
</dbReference>
<dbReference type="RefSeq" id="WP_382166779.1">
    <property type="nucleotide sequence ID" value="NZ_JBHTBR010000004.1"/>
</dbReference>
<protein>
    <submittedName>
        <fullName evidence="4">Bifunctional diguanylate cyclase/phosphodiesterase</fullName>
    </submittedName>
</protein>
<evidence type="ECO:0000256" key="1">
    <source>
        <dbReference type="SAM" id="MobiDB-lite"/>
    </source>
</evidence>
<keyword evidence="5" id="KW-1185">Reference proteome</keyword>
<dbReference type="PANTHER" id="PTHR44757:SF2">
    <property type="entry name" value="BIOFILM ARCHITECTURE MAINTENANCE PROTEIN MBAA"/>
    <property type="match status" value="1"/>
</dbReference>
<feature type="domain" description="EAL" evidence="2">
    <location>
        <begin position="375"/>
        <end position="629"/>
    </location>
</feature>
<proteinExistence type="predicted"/>
<evidence type="ECO:0000259" key="2">
    <source>
        <dbReference type="PROSITE" id="PS50883"/>
    </source>
</evidence>
<dbReference type="SUPFAM" id="SSF55073">
    <property type="entry name" value="Nucleotide cyclase"/>
    <property type="match status" value="1"/>
</dbReference>
<evidence type="ECO:0000313" key="4">
    <source>
        <dbReference type="EMBL" id="MFC7291547.1"/>
    </source>
</evidence>
<dbReference type="Proteomes" id="UP001596492">
    <property type="component" value="Unassembled WGS sequence"/>
</dbReference>
<feature type="domain" description="GGDEF" evidence="3">
    <location>
        <begin position="233"/>
        <end position="366"/>
    </location>
</feature>
<accession>A0ABW2IKN0</accession>
<organism evidence="4 5">
    <name type="scientific">Hirschia litorea</name>
    <dbReference type="NCBI Taxonomy" id="1199156"/>
    <lineage>
        <taxon>Bacteria</taxon>
        <taxon>Pseudomonadati</taxon>
        <taxon>Pseudomonadota</taxon>
        <taxon>Alphaproteobacteria</taxon>
        <taxon>Hyphomonadales</taxon>
        <taxon>Hyphomonadaceae</taxon>
        <taxon>Hirschia</taxon>
    </lineage>
</organism>
<evidence type="ECO:0000313" key="5">
    <source>
        <dbReference type="Proteomes" id="UP001596492"/>
    </source>
</evidence>
<dbReference type="InterPro" id="IPR029787">
    <property type="entry name" value="Nucleotide_cyclase"/>
</dbReference>
<feature type="compositionally biased region" description="Basic and acidic residues" evidence="1">
    <location>
        <begin position="666"/>
        <end position="675"/>
    </location>
</feature>
<dbReference type="SMART" id="SM00267">
    <property type="entry name" value="GGDEF"/>
    <property type="match status" value="1"/>
</dbReference>
<dbReference type="InterPro" id="IPR029016">
    <property type="entry name" value="GAF-like_dom_sf"/>
</dbReference>
<dbReference type="CDD" id="cd01949">
    <property type="entry name" value="GGDEF"/>
    <property type="match status" value="1"/>
</dbReference>
<dbReference type="SMART" id="SM00052">
    <property type="entry name" value="EAL"/>
    <property type="match status" value="1"/>
</dbReference>
<feature type="region of interest" description="Disordered" evidence="1">
    <location>
        <begin position="656"/>
        <end position="675"/>
    </location>
</feature>